<dbReference type="SUPFAM" id="SSF50346">
    <property type="entry name" value="PRC-barrel domain"/>
    <property type="match status" value="1"/>
</dbReference>
<evidence type="ECO:0000259" key="7">
    <source>
        <dbReference type="Pfam" id="PF24986"/>
    </source>
</evidence>
<dbReference type="Proteomes" id="UP000285278">
    <property type="component" value="Unassembled WGS sequence"/>
</dbReference>
<evidence type="ECO:0000256" key="1">
    <source>
        <dbReference type="ARBA" id="ARBA00022490"/>
    </source>
</evidence>
<comment type="subunit">
    <text evidence="5">Binds ribosomal protein uS19.</text>
</comment>
<evidence type="ECO:0000313" key="9">
    <source>
        <dbReference type="Proteomes" id="UP000285278"/>
    </source>
</evidence>
<accession>A0A418Q7J0</accession>
<dbReference type="EMBL" id="QXJK01000005">
    <property type="protein sequence ID" value="RIX34929.1"/>
    <property type="molecule type" value="Genomic_DNA"/>
</dbReference>
<dbReference type="InterPro" id="IPR002676">
    <property type="entry name" value="RimM_N"/>
</dbReference>
<comment type="function">
    <text evidence="5">An accessory protein needed during the final step in the assembly of 30S ribosomal subunit, possibly for assembly of the head region. Essential for efficient processing of 16S rRNA. May be needed both before and after RbfA during the maturation of 16S rRNA. It has affinity for free ribosomal 30S subunits but not for 70S ribosomes.</text>
</comment>
<dbReference type="InterPro" id="IPR011033">
    <property type="entry name" value="PRC_barrel-like_sf"/>
</dbReference>
<proteinExistence type="inferred from homology"/>
<dbReference type="OrthoDB" id="5381335at2"/>
<dbReference type="NCBIfam" id="TIGR02273">
    <property type="entry name" value="16S_RimM"/>
    <property type="match status" value="1"/>
</dbReference>
<sequence length="193" mass="21112">MQEVHIGRVIKPHGVKGEVVVDPTTDTPEQRFAIGEVLTGKQAGKQRELTIATMRPHQGRLLIRFEEVPDRTAAESLRGLRFYAAPIIDDDDAYYNHELEGLRVLTVGDVDETTAHNRAYEGEQPEPEDIGVVTGVQRTPAGQLLEVAVDQDVDLPTAGSTILIPFRHAIVPIVDLDNEAIVITPPAGLLELS</sequence>
<dbReference type="RefSeq" id="WP_025402909.1">
    <property type="nucleotide sequence ID" value="NZ_CBCRUA010000004.1"/>
</dbReference>
<dbReference type="GO" id="GO:0005840">
    <property type="term" value="C:ribosome"/>
    <property type="evidence" value="ECO:0007669"/>
    <property type="project" value="InterPro"/>
</dbReference>
<dbReference type="Pfam" id="PF01782">
    <property type="entry name" value="RimM"/>
    <property type="match status" value="1"/>
</dbReference>
<keyword evidence="2 5" id="KW-0690">Ribosome biogenesis</keyword>
<dbReference type="InterPro" id="IPR056792">
    <property type="entry name" value="PRC_RimM"/>
</dbReference>
<dbReference type="GO" id="GO:0005737">
    <property type="term" value="C:cytoplasm"/>
    <property type="evidence" value="ECO:0007669"/>
    <property type="project" value="UniProtKB-SubCell"/>
</dbReference>
<dbReference type="Gene3D" id="2.30.30.240">
    <property type="entry name" value="PRC-barrel domain"/>
    <property type="match status" value="1"/>
</dbReference>
<evidence type="ECO:0000256" key="3">
    <source>
        <dbReference type="ARBA" id="ARBA00022552"/>
    </source>
</evidence>
<comment type="caution">
    <text evidence="8">The sequence shown here is derived from an EMBL/GenBank/DDBJ whole genome shotgun (WGS) entry which is preliminary data.</text>
</comment>
<feature type="domain" description="RimM N-terminal" evidence="6">
    <location>
        <begin position="6"/>
        <end position="84"/>
    </location>
</feature>
<comment type="subcellular location">
    <subcellularLocation>
        <location evidence="5">Cytoplasm</location>
    </subcellularLocation>
</comment>
<gene>
    <name evidence="5 8" type="primary">rimM</name>
    <name evidence="8" type="ORF">D3M95_06395</name>
</gene>
<dbReference type="Pfam" id="PF24986">
    <property type="entry name" value="PRC_RimM"/>
    <property type="match status" value="1"/>
</dbReference>
<comment type="similarity">
    <text evidence="5">Belongs to the RimM family.</text>
</comment>
<dbReference type="GO" id="GO:0042274">
    <property type="term" value="P:ribosomal small subunit biogenesis"/>
    <property type="evidence" value="ECO:0007669"/>
    <property type="project" value="UniProtKB-UniRule"/>
</dbReference>
<dbReference type="PANTHER" id="PTHR33692:SF1">
    <property type="entry name" value="RIBOSOME MATURATION FACTOR RIMM"/>
    <property type="match status" value="1"/>
</dbReference>
<keyword evidence="1 5" id="KW-0963">Cytoplasm</keyword>
<evidence type="ECO:0000256" key="5">
    <source>
        <dbReference type="HAMAP-Rule" id="MF_00014"/>
    </source>
</evidence>
<keyword evidence="4 5" id="KW-0143">Chaperone</keyword>
<reference evidence="8 9" key="1">
    <citation type="submission" date="2018-09" db="EMBL/GenBank/DDBJ databases">
        <title>Optimization and identification of Corynebacterium falsenii FN1-14 from fish paste.</title>
        <authorList>
            <person name="Daroonpunt R."/>
            <person name="Tanasupawat S."/>
        </authorList>
    </citation>
    <scope>NUCLEOTIDE SEQUENCE [LARGE SCALE GENOMIC DNA]</scope>
    <source>
        <strain evidence="8 9">FN1-14</strain>
    </source>
</reference>
<dbReference type="Gene3D" id="2.40.30.60">
    <property type="entry name" value="RimM"/>
    <property type="match status" value="1"/>
</dbReference>
<evidence type="ECO:0000259" key="6">
    <source>
        <dbReference type="Pfam" id="PF01782"/>
    </source>
</evidence>
<comment type="domain">
    <text evidence="5">The PRC barrel domain binds ribosomal protein uS19.</text>
</comment>
<dbReference type="GO" id="GO:0043022">
    <property type="term" value="F:ribosome binding"/>
    <property type="evidence" value="ECO:0007669"/>
    <property type="project" value="InterPro"/>
</dbReference>
<keyword evidence="9" id="KW-1185">Reference proteome</keyword>
<dbReference type="InterPro" id="IPR036976">
    <property type="entry name" value="RimM_N_sf"/>
</dbReference>
<dbReference type="HAMAP" id="MF_00014">
    <property type="entry name" value="Ribosome_mat_RimM"/>
    <property type="match status" value="1"/>
</dbReference>
<dbReference type="GO" id="GO:0006364">
    <property type="term" value="P:rRNA processing"/>
    <property type="evidence" value="ECO:0007669"/>
    <property type="project" value="UniProtKB-UniRule"/>
</dbReference>
<protein>
    <recommendedName>
        <fullName evidence="5">Ribosome maturation factor RimM</fullName>
    </recommendedName>
</protein>
<feature type="domain" description="Ribosome maturation factor RimM PRC barrel" evidence="7">
    <location>
        <begin position="116"/>
        <end position="189"/>
    </location>
</feature>
<dbReference type="SUPFAM" id="SSF50447">
    <property type="entry name" value="Translation proteins"/>
    <property type="match status" value="1"/>
</dbReference>
<dbReference type="STRING" id="1451189.CFAL_06615"/>
<keyword evidence="3 5" id="KW-0698">rRNA processing</keyword>
<dbReference type="InterPro" id="IPR011961">
    <property type="entry name" value="RimM"/>
</dbReference>
<evidence type="ECO:0000313" key="8">
    <source>
        <dbReference type="EMBL" id="RIX34929.1"/>
    </source>
</evidence>
<dbReference type="InterPro" id="IPR009000">
    <property type="entry name" value="Transl_B-barrel_sf"/>
</dbReference>
<dbReference type="AlphaFoldDB" id="A0A418Q7J0"/>
<name>A0A418Q7J0_9CORY</name>
<organism evidence="8 9">
    <name type="scientific">Corynebacterium falsenii</name>
    <dbReference type="NCBI Taxonomy" id="108486"/>
    <lineage>
        <taxon>Bacteria</taxon>
        <taxon>Bacillati</taxon>
        <taxon>Actinomycetota</taxon>
        <taxon>Actinomycetes</taxon>
        <taxon>Mycobacteriales</taxon>
        <taxon>Corynebacteriaceae</taxon>
        <taxon>Corynebacterium</taxon>
    </lineage>
</organism>
<evidence type="ECO:0000256" key="2">
    <source>
        <dbReference type="ARBA" id="ARBA00022517"/>
    </source>
</evidence>
<evidence type="ECO:0000256" key="4">
    <source>
        <dbReference type="ARBA" id="ARBA00023186"/>
    </source>
</evidence>
<dbReference type="PANTHER" id="PTHR33692">
    <property type="entry name" value="RIBOSOME MATURATION FACTOR RIMM"/>
    <property type="match status" value="1"/>
</dbReference>